<dbReference type="EMBL" id="JH767176">
    <property type="protein sequence ID" value="EQC30295.1"/>
    <property type="molecule type" value="Genomic_DNA"/>
</dbReference>
<dbReference type="Proteomes" id="UP000030762">
    <property type="component" value="Unassembled WGS sequence"/>
</dbReference>
<organism evidence="1 2">
    <name type="scientific">Saprolegnia diclina (strain VS20)</name>
    <dbReference type="NCBI Taxonomy" id="1156394"/>
    <lineage>
        <taxon>Eukaryota</taxon>
        <taxon>Sar</taxon>
        <taxon>Stramenopiles</taxon>
        <taxon>Oomycota</taxon>
        <taxon>Saprolegniomycetes</taxon>
        <taxon>Saprolegniales</taxon>
        <taxon>Saprolegniaceae</taxon>
        <taxon>Saprolegnia</taxon>
    </lineage>
</organism>
<sequence length="222" mass="25206">MRMFAQYCWVDMGRVYELSTTARRQARCDRSMTHNGAVYWEPLLRNSLQQDVAHSSYSSALQASIFDVVQSSPSGSVWLASLWAKPWPIIADEVAFWHANGLTYWQTQLTNYYEQGLQETIEIENALGLRTSITIHSTSQSYRGLSVWSLVYTYAGVWNDLLECQVISCSLIRGANAYSDMVKQEWDVRAYRLPVNDTLVQLVGTEFGTASPNLLWPSTTPL</sequence>
<name>T0Q9X8_SAPDV</name>
<dbReference type="OrthoDB" id="77956at2759"/>
<reference evidence="1 2" key="1">
    <citation type="submission" date="2012-04" db="EMBL/GenBank/DDBJ databases">
        <title>The Genome Sequence of Saprolegnia declina VS20.</title>
        <authorList>
            <consortium name="The Broad Institute Genome Sequencing Platform"/>
            <person name="Russ C."/>
            <person name="Nusbaum C."/>
            <person name="Tyler B."/>
            <person name="van West P."/>
            <person name="Dieguez-Uribeondo J."/>
            <person name="de Bruijn I."/>
            <person name="Tripathy S."/>
            <person name="Jiang R."/>
            <person name="Young S.K."/>
            <person name="Zeng Q."/>
            <person name="Gargeya S."/>
            <person name="Fitzgerald M."/>
            <person name="Haas B."/>
            <person name="Abouelleil A."/>
            <person name="Alvarado L."/>
            <person name="Arachchi H.M."/>
            <person name="Berlin A."/>
            <person name="Chapman S.B."/>
            <person name="Goldberg J."/>
            <person name="Griggs A."/>
            <person name="Gujja S."/>
            <person name="Hansen M."/>
            <person name="Howarth C."/>
            <person name="Imamovic A."/>
            <person name="Larimer J."/>
            <person name="McCowen C."/>
            <person name="Montmayeur A."/>
            <person name="Murphy C."/>
            <person name="Neiman D."/>
            <person name="Pearson M."/>
            <person name="Priest M."/>
            <person name="Roberts A."/>
            <person name="Saif S."/>
            <person name="Shea T."/>
            <person name="Sisk P."/>
            <person name="Sykes S."/>
            <person name="Wortman J."/>
            <person name="Nusbaum C."/>
            <person name="Birren B."/>
        </authorList>
    </citation>
    <scope>NUCLEOTIDE SEQUENCE [LARGE SCALE GENOMIC DNA]</scope>
    <source>
        <strain evidence="1 2">VS20</strain>
    </source>
</reference>
<protein>
    <submittedName>
        <fullName evidence="1">Uncharacterized protein</fullName>
    </submittedName>
</protein>
<dbReference type="VEuPathDB" id="FungiDB:SDRG_11872"/>
<accession>T0Q9X8</accession>
<dbReference type="GeneID" id="19952599"/>
<keyword evidence="2" id="KW-1185">Reference proteome</keyword>
<evidence type="ECO:0000313" key="1">
    <source>
        <dbReference type="EMBL" id="EQC30295.1"/>
    </source>
</evidence>
<dbReference type="RefSeq" id="XP_008616148.1">
    <property type="nucleotide sequence ID" value="XM_008617926.1"/>
</dbReference>
<evidence type="ECO:0000313" key="2">
    <source>
        <dbReference type="Proteomes" id="UP000030762"/>
    </source>
</evidence>
<dbReference type="AlphaFoldDB" id="T0Q9X8"/>
<proteinExistence type="predicted"/>
<gene>
    <name evidence="1" type="ORF">SDRG_11872</name>
</gene>
<dbReference type="InParanoid" id="T0Q9X8"/>